<evidence type="ECO:0000256" key="3">
    <source>
        <dbReference type="ARBA" id="ARBA00022982"/>
    </source>
</evidence>
<dbReference type="PANTHER" id="PTHR36923:SF3">
    <property type="entry name" value="FERREDOXIN"/>
    <property type="match status" value="1"/>
</dbReference>
<dbReference type="PROSITE" id="PS51379">
    <property type="entry name" value="4FE4S_FER_2"/>
    <property type="match status" value="1"/>
</dbReference>
<dbReference type="AlphaFoldDB" id="A0A235BNU1"/>
<dbReference type="GO" id="GO:0005506">
    <property type="term" value="F:iron ion binding"/>
    <property type="evidence" value="ECO:0007669"/>
    <property type="project" value="UniProtKB-UniRule"/>
</dbReference>
<keyword evidence="2 6" id="KW-0479">Metal-binding</keyword>
<dbReference type="InterPro" id="IPR001080">
    <property type="entry name" value="3Fe4S_ferredoxin"/>
</dbReference>
<evidence type="ECO:0000256" key="1">
    <source>
        <dbReference type="ARBA" id="ARBA00022448"/>
    </source>
</evidence>
<dbReference type="InterPro" id="IPR051269">
    <property type="entry name" value="Fe-S_cluster_ET"/>
</dbReference>
<evidence type="ECO:0000259" key="7">
    <source>
        <dbReference type="PROSITE" id="PS51379"/>
    </source>
</evidence>
<evidence type="ECO:0000256" key="2">
    <source>
        <dbReference type="ARBA" id="ARBA00022723"/>
    </source>
</evidence>
<evidence type="ECO:0000256" key="6">
    <source>
        <dbReference type="RuleBase" id="RU368020"/>
    </source>
</evidence>
<proteinExistence type="predicted"/>
<sequence>MKVSVNKDLCTGCELCVNTCPDLFEIDGDTAKAKVEVVPEGAEECARQAAEDCPGGAITVQE</sequence>
<dbReference type="PANTHER" id="PTHR36923">
    <property type="entry name" value="FERREDOXIN"/>
    <property type="match status" value="1"/>
</dbReference>
<dbReference type="InterPro" id="IPR017896">
    <property type="entry name" value="4Fe4S_Fe-S-bd"/>
</dbReference>
<organism evidence="8 9">
    <name type="scientific">candidate division WOR-3 bacterium JGI_Cruoil_03_51_56</name>
    <dbReference type="NCBI Taxonomy" id="1973747"/>
    <lineage>
        <taxon>Bacteria</taxon>
        <taxon>Bacteria division WOR-3</taxon>
    </lineage>
</organism>
<evidence type="ECO:0000256" key="4">
    <source>
        <dbReference type="ARBA" id="ARBA00023004"/>
    </source>
</evidence>
<protein>
    <recommendedName>
        <fullName evidence="6">Ferredoxin</fullName>
    </recommendedName>
</protein>
<gene>
    <name evidence="8" type="ORF">CH330_09185</name>
</gene>
<accession>A0A235BNU1</accession>
<dbReference type="EMBL" id="NOZP01000176">
    <property type="protein sequence ID" value="OYD14173.1"/>
    <property type="molecule type" value="Genomic_DNA"/>
</dbReference>
<comment type="caution">
    <text evidence="8">The sequence shown here is derived from an EMBL/GenBank/DDBJ whole genome shotgun (WGS) entry which is preliminary data.</text>
</comment>
<dbReference type="PRINTS" id="PR00352">
    <property type="entry name" value="3FE4SFRDOXIN"/>
</dbReference>
<name>A0A235BNU1_UNCW3</name>
<evidence type="ECO:0000256" key="5">
    <source>
        <dbReference type="ARBA" id="ARBA00023014"/>
    </source>
</evidence>
<feature type="domain" description="4Fe-4S ferredoxin-type" evidence="7">
    <location>
        <begin position="1"/>
        <end position="29"/>
    </location>
</feature>
<dbReference type="Proteomes" id="UP000215559">
    <property type="component" value="Unassembled WGS sequence"/>
</dbReference>
<dbReference type="GO" id="GO:0051536">
    <property type="term" value="F:iron-sulfur cluster binding"/>
    <property type="evidence" value="ECO:0007669"/>
    <property type="project" value="UniProtKB-KW"/>
</dbReference>
<keyword evidence="5 6" id="KW-0411">Iron-sulfur</keyword>
<evidence type="ECO:0000313" key="9">
    <source>
        <dbReference type="Proteomes" id="UP000215559"/>
    </source>
</evidence>
<keyword evidence="4 6" id="KW-0408">Iron</keyword>
<keyword evidence="1 6" id="KW-0813">Transport</keyword>
<dbReference type="PROSITE" id="PS00198">
    <property type="entry name" value="4FE4S_FER_1"/>
    <property type="match status" value="1"/>
</dbReference>
<reference evidence="8 9" key="1">
    <citation type="submission" date="2017-07" db="EMBL/GenBank/DDBJ databases">
        <title>Recovery of genomes from metagenomes via a dereplication, aggregation, and scoring strategy.</title>
        <authorList>
            <person name="Sieber C.M."/>
            <person name="Probst A.J."/>
            <person name="Sharrar A."/>
            <person name="Thomas B.C."/>
            <person name="Hess M."/>
            <person name="Tringe S.G."/>
            <person name="Banfield J.F."/>
        </authorList>
    </citation>
    <scope>NUCLEOTIDE SEQUENCE [LARGE SCALE GENOMIC DNA]</scope>
    <source>
        <strain evidence="8">JGI_Cruoil_03_51_56</strain>
    </source>
</reference>
<comment type="function">
    <text evidence="6">Ferredoxins are iron-sulfur proteins that transfer electrons in a wide variety of metabolic reactions.</text>
</comment>
<dbReference type="InterPro" id="IPR017900">
    <property type="entry name" value="4Fe4S_Fe_S_CS"/>
</dbReference>
<evidence type="ECO:0000313" key="8">
    <source>
        <dbReference type="EMBL" id="OYD14173.1"/>
    </source>
</evidence>
<dbReference type="SUPFAM" id="SSF54862">
    <property type="entry name" value="4Fe-4S ferredoxins"/>
    <property type="match status" value="1"/>
</dbReference>
<dbReference type="Gene3D" id="3.30.70.20">
    <property type="match status" value="1"/>
</dbReference>
<keyword evidence="3 6" id="KW-0249">Electron transport</keyword>
<dbReference type="GO" id="GO:0009055">
    <property type="term" value="F:electron transfer activity"/>
    <property type="evidence" value="ECO:0007669"/>
    <property type="project" value="UniProtKB-UniRule"/>
</dbReference>
<dbReference type="Pfam" id="PF13459">
    <property type="entry name" value="Fer4_15"/>
    <property type="match status" value="1"/>
</dbReference>